<keyword evidence="4" id="KW-1185">Reference proteome</keyword>
<evidence type="ECO:0000259" key="2">
    <source>
        <dbReference type="Pfam" id="PF12728"/>
    </source>
</evidence>
<proteinExistence type="predicted"/>
<accession>A0A5Q3Q4N7</accession>
<evidence type="ECO:0000313" key="3">
    <source>
        <dbReference type="EMBL" id="QGK69578.1"/>
    </source>
</evidence>
<feature type="domain" description="Helix-turn-helix" evidence="2">
    <location>
        <begin position="27"/>
        <end position="70"/>
    </location>
</feature>
<evidence type="ECO:0000313" key="4">
    <source>
        <dbReference type="Proteomes" id="UP000371041"/>
    </source>
</evidence>
<reference evidence="4" key="1">
    <citation type="submission" date="2019-11" db="EMBL/GenBank/DDBJ databases">
        <title>The complete genome sequence of Saccharopolyspora sp. E2A.</title>
        <authorList>
            <person name="Zhang G."/>
        </authorList>
    </citation>
    <scope>NUCLEOTIDE SEQUENCE [LARGE SCALE GENOMIC DNA]</scope>
    <source>
        <strain evidence="4">E2A</strain>
    </source>
</reference>
<dbReference type="Proteomes" id="UP000371041">
    <property type="component" value="Chromosome"/>
</dbReference>
<dbReference type="InterPro" id="IPR041657">
    <property type="entry name" value="HTH_17"/>
</dbReference>
<dbReference type="RefSeq" id="WP_154076173.1">
    <property type="nucleotide sequence ID" value="NZ_CP045929.1"/>
</dbReference>
<organism evidence="3 4">
    <name type="scientific">Allosaccharopolyspora coralli</name>
    <dbReference type="NCBI Taxonomy" id="2665642"/>
    <lineage>
        <taxon>Bacteria</taxon>
        <taxon>Bacillati</taxon>
        <taxon>Actinomycetota</taxon>
        <taxon>Actinomycetes</taxon>
        <taxon>Pseudonocardiales</taxon>
        <taxon>Pseudonocardiaceae</taxon>
        <taxon>Allosaccharopolyspora</taxon>
    </lineage>
</organism>
<dbReference type="EMBL" id="CP045929">
    <property type="protein sequence ID" value="QGK69578.1"/>
    <property type="molecule type" value="Genomic_DNA"/>
</dbReference>
<feature type="compositionally biased region" description="Basic and acidic residues" evidence="1">
    <location>
        <begin position="1"/>
        <end position="15"/>
    </location>
</feature>
<sequence length="85" mass="9790">MASKNTRFDHNRLEPDSVDDTALPEIYTPTEAAEKLAVKESWLRRKAGARAIPCTLLGKHLRFSEKDLRDIVQLARISFPSRQRR</sequence>
<evidence type="ECO:0000256" key="1">
    <source>
        <dbReference type="SAM" id="MobiDB-lite"/>
    </source>
</evidence>
<dbReference type="AlphaFoldDB" id="A0A5Q3Q4N7"/>
<name>A0A5Q3Q4N7_9PSEU</name>
<feature type="region of interest" description="Disordered" evidence="1">
    <location>
        <begin position="1"/>
        <end position="24"/>
    </location>
</feature>
<protein>
    <submittedName>
        <fullName evidence="3">Helix-turn-helix domain-containing protein</fullName>
    </submittedName>
</protein>
<dbReference type="Pfam" id="PF12728">
    <property type="entry name" value="HTH_17"/>
    <property type="match status" value="1"/>
</dbReference>
<gene>
    <name evidence="3" type="ORF">GIY23_08625</name>
</gene>
<dbReference type="KEGG" id="sace:GIY23_08625"/>